<name>A0ABW3PYH3_9BACL</name>
<feature type="transmembrane region" description="Helical" evidence="2">
    <location>
        <begin position="35"/>
        <end position="54"/>
    </location>
</feature>
<dbReference type="Gene3D" id="3.40.50.150">
    <property type="entry name" value="Vaccinia Virus protein VP39"/>
    <property type="match status" value="1"/>
</dbReference>
<keyword evidence="4" id="KW-1185">Reference proteome</keyword>
<dbReference type="InterPro" id="IPR029063">
    <property type="entry name" value="SAM-dependent_MTases_sf"/>
</dbReference>
<reference evidence="4" key="1">
    <citation type="journal article" date="2019" name="Int. J. Syst. Evol. Microbiol.">
        <title>The Global Catalogue of Microorganisms (GCM) 10K type strain sequencing project: providing services to taxonomists for standard genome sequencing and annotation.</title>
        <authorList>
            <consortium name="The Broad Institute Genomics Platform"/>
            <consortium name="The Broad Institute Genome Sequencing Center for Infectious Disease"/>
            <person name="Wu L."/>
            <person name="Ma J."/>
        </authorList>
    </citation>
    <scope>NUCLEOTIDE SEQUENCE [LARGE SCALE GENOMIC DNA]</scope>
    <source>
        <strain evidence="4">CCUG 53519</strain>
    </source>
</reference>
<sequence length="471" mass="52236">MILYYTLAFVTSFIYMGFEIAAVRVLTPYFGSTMFTWGAIISTFLTGSTIGYWFGGKHADRSNSQVMVILYLSIAMITVAAVPMVSPVLNSLNELPNNIGVLLGCLLLFLVPNVALSAIVPAITKEGLSLSFSGAQIGKFHTISAVGSIAGTILVTFWLLPAASLEVIFASFTGGLVIALILYIGLKFRRKMVFVLPSFAFCLLPFLQFAESHINAPGTRLIAEESSAYHNVYIVESEERNGIPGEYRYMQFGPKGYQGGINLDNPDEVLFKYARHFQEVGDNLITDMERVFIVGHGVGTTARHYEKLGKDVITAEIDPVVVDMSKKYFLYEGDSVEVGDGRKLLSKQLDHSIDYLVLDAYSNDVVPFHLTTREFFDITRQKLSHNGVLAMNVIGKLRGDEVLEAIHSTIANQFPFVRVYASAEDQDKLQNITILASHSLIEQKEYSEYFEVKLNPGEIITDSSTKFSRLN</sequence>
<feature type="transmembrane region" description="Helical" evidence="2">
    <location>
        <begin position="101"/>
        <end position="123"/>
    </location>
</feature>
<keyword evidence="2" id="KW-0812">Transmembrane</keyword>
<dbReference type="Proteomes" id="UP001597169">
    <property type="component" value="Unassembled WGS sequence"/>
</dbReference>
<gene>
    <name evidence="3" type="ORF">ACFQ3J_26875</name>
</gene>
<dbReference type="NCBIfam" id="NF037959">
    <property type="entry name" value="MFS_SpdSyn"/>
    <property type="match status" value="1"/>
</dbReference>
<dbReference type="Gene3D" id="1.20.1250.20">
    <property type="entry name" value="MFS general substrate transporter like domains"/>
    <property type="match status" value="1"/>
</dbReference>
<dbReference type="EMBL" id="JBHTKX010000015">
    <property type="protein sequence ID" value="MFD1131733.1"/>
    <property type="molecule type" value="Genomic_DNA"/>
</dbReference>
<dbReference type="SUPFAM" id="SSF103473">
    <property type="entry name" value="MFS general substrate transporter"/>
    <property type="match status" value="1"/>
</dbReference>
<keyword evidence="2" id="KW-1133">Transmembrane helix</keyword>
<feature type="transmembrane region" description="Helical" evidence="2">
    <location>
        <begin position="7"/>
        <end position="29"/>
    </location>
</feature>
<feature type="transmembrane region" description="Helical" evidence="2">
    <location>
        <begin position="167"/>
        <end position="186"/>
    </location>
</feature>
<keyword evidence="2" id="KW-0472">Membrane</keyword>
<evidence type="ECO:0000256" key="1">
    <source>
        <dbReference type="ARBA" id="ARBA00023115"/>
    </source>
</evidence>
<feature type="transmembrane region" description="Helical" evidence="2">
    <location>
        <begin position="143"/>
        <end position="161"/>
    </location>
</feature>
<dbReference type="PANTHER" id="PTHR43317:SF1">
    <property type="entry name" value="THERMOSPERMINE SYNTHASE ACAULIS5"/>
    <property type="match status" value="1"/>
</dbReference>
<dbReference type="Pfam" id="PF01564">
    <property type="entry name" value="Spermine_synth"/>
    <property type="match status" value="1"/>
</dbReference>
<dbReference type="SUPFAM" id="SSF53335">
    <property type="entry name" value="S-adenosyl-L-methionine-dependent methyltransferases"/>
    <property type="match status" value="1"/>
</dbReference>
<feature type="transmembrane region" description="Helical" evidence="2">
    <location>
        <begin position="193"/>
        <end position="210"/>
    </location>
</feature>
<protein>
    <submittedName>
        <fullName evidence="3">Fused MFS/spermidine synthase</fullName>
    </submittedName>
</protein>
<proteinExistence type="predicted"/>
<comment type="caution">
    <text evidence="3">The sequence shown here is derived from an EMBL/GenBank/DDBJ whole genome shotgun (WGS) entry which is preliminary data.</text>
</comment>
<evidence type="ECO:0000313" key="3">
    <source>
        <dbReference type="EMBL" id="MFD1131733.1"/>
    </source>
</evidence>
<organism evidence="3 4">
    <name type="scientific">Paenibacillus provencensis</name>
    <dbReference type="NCBI Taxonomy" id="441151"/>
    <lineage>
        <taxon>Bacteria</taxon>
        <taxon>Bacillati</taxon>
        <taxon>Bacillota</taxon>
        <taxon>Bacilli</taxon>
        <taxon>Bacillales</taxon>
        <taxon>Paenibacillaceae</taxon>
        <taxon>Paenibacillus</taxon>
    </lineage>
</organism>
<dbReference type="InterPro" id="IPR036259">
    <property type="entry name" value="MFS_trans_sf"/>
</dbReference>
<evidence type="ECO:0000256" key="2">
    <source>
        <dbReference type="SAM" id="Phobius"/>
    </source>
</evidence>
<feature type="transmembrane region" description="Helical" evidence="2">
    <location>
        <begin position="66"/>
        <end position="89"/>
    </location>
</feature>
<accession>A0ABW3PYH3</accession>
<dbReference type="RefSeq" id="WP_090727682.1">
    <property type="nucleotide sequence ID" value="NZ_JBHTKX010000015.1"/>
</dbReference>
<dbReference type="PANTHER" id="PTHR43317">
    <property type="entry name" value="THERMOSPERMINE SYNTHASE ACAULIS5"/>
    <property type="match status" value="1"/>
</dbReference>
<keyword evidence="1" id="KW-0620">Polyamine biosynthesis</keyword>
<evidence type="ECO:0000313" key="4">
    <source>
        <dbReference type="Proteomes" id="UP001597169"/>
    </source>
</evidence>